<dbReference type="RefSeq" id="WP_054573316.1">
    <property type="nucleotide sequence ID" value="NZ_LKKS01000116.1"/>
</dbReference>
<evidence type="ECO:0000313" key="5">
    <source>
        <dbReference type="EMBL" id="KPM61111.1"/>
    </source>
</evidence>
<dbReference type="GO" id="GO:0016706">
    <property type="term" value="F:2-oxoglutarate-dependent dioxygenase activity"/>
    <property type="evidence" value="ECO:0007669"/>
    <property type="project" value="UniProtKB-ARBA"/>
</dbReference>
<dbReference type="Gene3D" id="3.60.130.10">
    <property type="entry name" value="Clavaminate synthase-like"/>
    <property type="match status" value="1"/>
</dbReference>
<dbReference type="InterPro" id="IPR003819">
    <property type="entry name" value="TauD/TfdA-like"/>
</dbReference>
<comment type="cofactor">
    <cofactor evidence="1">
        <name>Fe(2+)</name>
        <dbReference type="ChEBI" id="CHEBI:29033"/>
    </cofactor>
</comment>
<dbReference type="EMBL" id="LKKS01000116">
    <property type="protein sequence ID" value="KPM61111.1"/>
    <property type="molecule type" value="Genomic_DNA"/>
</dbReference>
<feature type="domain" description="TauD/TfdA-like" evidence="4">
    <location>
        <begin position="7"/>
        <end position="250"/>
    </location>
</feature>
<evidence type="ECO:0000256" key="3">
    <source>
        <dbReference type="ARBA" id="ARBA00023194"/>
    </source>
</evidence>
<dbReference type="Pfam" id="PF02668">
    <property type="entry name" value="TauD"/>
    <property type="match status" value="1"/>
</dbReference>
<evidence type="ECO:0000256" key="1">
    <source>
        <dbReference type="ARBA" id="ARBA00001954"/>
    </source>
</evidence>
<keyword evidence="3" id="KW-0045">Antibiotic biosynthesis</keyword>
<dbReference type="InterPro" id="IPR042098">
    <property type="entry name" value="TauD-like_sf"/>
</dbReference>
<comment type="caution">
    <text evidence="5">The sequence shown here is derived from an EMBL/GenBank/DDBJ whole genome shotgun (WGS) entry which is preliminary data.</text>
</comment>
<organism evidence="5 6">
    <name type="scientific">Pseudomonas putida</name>
    <name type="common">Arthrobacter siderocapsulatus</name>
    <dbReference type="NCBI Taxonomy" id="303"/>
    <lineage>
        <taxon>Bacteria</taxon>
        <taxon>Pseudomonadati</taxon>
        <taxon>Pseudomonadota</taxon>
        <taxon>Gammaproteobacteria</taxon>
        <taxon>Pseudomonadales</taxon>
        <taxon>Pseudomonadaceae</taxon>
        <taxon>Pseudomonas</taxon>
    </lineage>
</organism>
<dbReference type="AlphaFoldDB" id="A0A0P7C566"/>
<dbReference type="Proteomes" id="UP000050437">
    <property type="component" value="Unassembled WGS sequence"/>
</dbReference>
<evidence type="ECO:0000259" key="4">
    <source>
        <dbReference type="Pfam" id="PF02668"/>
    </source>
</evidence>
<name>A0A0P7C566_PSEPU</name>
<keyword evidence="5" id="KW-0223">Dioxygenase</keyword>
<dbReference type="InterPro" id="IPR050411">
    <property type="entry name" value="AlphaKG_dependent_hydroxylases"/>
</dbReference>
<evidence type="ECO:0000313" key="6">
    <source>
        <dbReference type="Proteomes" id="UP000050437"/>
    </source>
</evidence>
<dbReference type="PANTHER" id="PTHR10696:SF56">
    <property type="entry name" value="TAUD_TFDA-LIKE DOMAIN-CONTAINING PROTEIN"/>
    <property type="match status" value="1"/>
</dbReference>
<protein>
    <submittedName>
        <fullName evidence="5">Taurine catabolism dioxygenase TauD</fullName>
    </submittedName>
</protein>
<dbReference type="PANTHER" id="PTHR10696">
    <property type="entry name" value="GAMMA-BUTYROBETAINE HYDROXYLASE-RELATED"/>
    <property type="match status" value="1"/>
</dbReference>
<dbReference type="GO" id="GO:0017000">
    <property type="term" value="P:antibiotic biosynthetic process"/>
    <property type="evidence" value="ECO:0007669"/>
    <property type="project" value="UniProtKB-KW"/>
</dbReference>
<gene>
    <name evidence="5" type="ORF">HB13667_20665</name>
</gene>
<evidence type="ECO:0000256" key="2">
    <source>
        <dbReference type="ARBA" id="ARBA00023002"/>
    </source>
</evidence>
<proteinExistence type="predicted"/>
<sequence length="322" mass="36688">MIARKKFDSKDSQGISTFLHEHGYCVINPEDDSLEAFRAVAGRFGLIQFHTKSDKTGVVGGGDPINKDWQAFRDDYHGELSSDFYPHTDGSFLNGMAYIDGVARKITPPKYVILQCVSKPQFGGDNFLVDGQRIYNDLLVNHPDILRILMTSGSVTYCRDDLLSIDCSVFEKVNENKLRIRYRYDSTAFSPEWASSAFQYIQDKYSTNPDYITNISLEPGEILVMDNLRVLHARHQFTDGNMKRKVRRLWIADDTSMVFKNILNQSPVRRAMLPFQKYNIAAAENAPAFIDYSCGIRFQSDMFLTPPCAELEQWPASSANRQ</sequence>
<dbReference type="GeneID" id="92658968"/>
<dbReference type="SUPFAM" id="SSF51197">
    <property type="entry name" value="Clavaminate synthase-like"/>
    <property type="match status" value="1"/>
</dbReference>
<reference evidence="5 6" key="1">
    <citation type="submission" date="2015-10" db="EMBL/GenBank/DDBJ databases">
        <title>Pseudomonas putida clinical strains.</title>
        <authorList>
            <person name="Molina L."/>
            <person name="Udaondo Z."/>
        </authorList>
    </citation>
    <scope>NUCLEOTIDE SEQUENCE [LARGE SCALE GENOMIC DNA]</scope>
    <source>
        <strain evidence="5 6">HB13667</strain>
    </source>
</reference>
<keyword evidence="2" id="KW-0560">Oxidoreductase</keyword>
<accession>A0A0P7C566</accession>